<keyword evidence="2" id="KW-1185">Reference proteome</keyword>
<dbReference type="Proteomes" id="UP000264541">
    <property type="component" value="Unassembled WGS sequence"/>
</dbReference>
<evidence type="ECO:0000313" key="2">
    <source>
        <dbReference type="Proteomes" id="UP000264541"/>
    </source>
</evidence>
<reference evidence="1 2" key="1">
    <citation type="submission" date="2018-08" db="EMBL/GenBank/DDBJ databases">
        <title>Bacillus chawlae sp. nov., Bacillus glennii sp. nov., and Bacillus saganii sp. nov. Isolated from the Vehicle Assembly Building at Kennedy Space Center where the Viking Spacecraft were Assembled.</title>
        <authorList>
            <person name="Seuylemezian A."/>
            <person name="Vaishampayan P."/>
        </authorList>
    </citation>
    <scope>NUCLEOTIDE SEQUENCE [LARGE SCALE GENOMIC DNA]</scope>
    <source>
        <strain evidence="1 2">V47-23a</strain>
    </source>
</reference>
<accession>A0A372LRH2</accession>
<sequence>MAAVKSVKIDGKEIRIFNSAIYIVESNTRYTLELDIIVSEVAERKYGREENLIIEIELQDGRMINSIMHVQQVAGELPKLNLYCNLDEIDEYPDFQLLTENDIEFPNIEKGITLAEIRQFEMPNENIRFKLTLPIDQAEWLKNLKQKELNQFFKEAIYEYWKNQTIK</sequence>
<dbReference type="EMBL" id="QVTE01000016">
    <property type="protein sequence ID" value="RFU70382.1"/>
    <property type="molecule type" value="Genomic_DNA"/>
</dbReference>
<evidence type="ECO:0000313" key="1">
    <source>
        <dbReference type="EMBL" id="RFU70382.1"/>
    </source>
</evidence>
<name>A0A372LRH2_9BACI</name>
<dbReference type="OrthoDB" id="2862832at2"/>
<gene>
    <name evidence="1" type="ORF">D0469_07210</name>
</gene>
<dbReference type="RefSeq" id="WP_117325964.1">
    <property type="nucleotide sequence ID" value="NZ_QVTE01000016.1"/>
</dbReference>
<dbReference type="AlphaFoldDB" id="A0A372LRH2"/>
<proteinExistence type="predicted"/>
<comment type="caution">
    <text evidence="1">The sequence shown here is derived from an EMBL/GenBank/DDBJ whole genome shotgun (WGS) entry which is preliminary data.</text>
</comment>
<protein>
    <submittedName>
        <fullName evidence="1">Uncharacterized protein</fullName>
    </submittedName>
</protein>
<organism evidence="1 2">
    <name type="scientific">Peribacillus saganii</name>
    <dbReference type="NCBI Taxonomy" id="2303992"/>
    <lineage>
        <taxon>Bacteria</taxon>
        <taxon>Bacillati</taxon>
        <taxon>Bacillota</taxon>
        <taxon>Bacilli</taxon>
        <taxon>Bacillales</taxon>
        <taxon>Bacillaceae</taxon>
        <taxon>Peribacillus</taxon>
    </lineage>
</organism>